<sequence>MAPFVINQEILTSGAFSPFYLAVGDFQATAIYSDPDIQNELVKDLRSNTDIPVFDHQDGLYMRLTVENNIAFFHKWFGCKEPLSEILVRFELQHDAKKPLHKCSESEIRRVCFAKYYMSGVPSAVFCEPIHGADIKTIHTFVRMLQTMKEQPAAVLILVSNLEHALLVGDVVYKLQPSGIKPVETEEDAAMPEPESAAAPAFAKLFKISAKVDEKMILFDPPEIDYIESQDGKAMIVINNEKYAMDATMLETEKKLEAYGFYRCHRSYIVNLQKVREIITWSKNAYSLRIDNKIQSTIPLSRTKIQDIQEKFNLE</sequence>
<proteinExistence type="predicted"/>
<evidence type="ECO:0000259" key="1">
    <source>
        <dbReference type="PROSITE" id="PS50930"/>
    </source>
</evidence>
<dbReference type="PANTHER" id="PTHR37299:SF1">
    <property type="entry name" value="STAGE 0 SPORULATION PROTEIN A HOMOLOG"/>
    <property type="match status" value="1"/>
</dbReference>
<dbReference type="HOGENOM" id="CLU_049568_0_0_9"/>
<organism evidence="2 3">
    <name type="scientific">Paenibacillus riograndensis SBR5</name>
    <dbReference type="NCBI Taxonomy" id="1073571"/>
    <lineage>
        <taxon>Bacteria</taxon>
        <taxon>Bacillati</taxon>
        <taxon>Bacillota</taxon>
        <taxon>Bacilli</taxon>
        <taxon>Bacillales</taxon>
        <taxon>Paenibacillaceae</taxon>
        <taxon>Paenibacillus</taxon>
        <taxon>Paenibacillus sonchi group</taxon>
    </lineage>
</organism>
<dbReference type="SMART" id="SM00850">
    <property type="entry name" value="LytTR"/>
    <property type="match status" value="1"/>
</dbReference>
<dbReference type="Pfam" id="PF04397">
    <property type="entry name" value="LytTR"/>
    <property type="match status" value="1"/>
</dbReference>
<dbReference type="InterPro" id="IPR012046">
    <property type="entry name" value="LytTR_ABC"/>
</dbReference>
<dbReference type="InterPro" id="IPR007492">
    <property type="entry name" value="LytTR_DNA-bd_dom"/>
</dbReference>
<dbReference type="Proteomes" id="UP000033163">
    <property type="component" value="Chromosome I"/>
</dbReference>
<dbReference type="GO" id="GO:0005524">
    <property type="term" value="F:ATP binding"/>
    <property type="evidence" value="ECO:0007669"/>
    <property type="project" value="UniProtKB-KW"/>
</dbReference>
<gene>
    <name evidence="2" type="ORF">PRIO_1974</name>
</gene>
<reference evidence="3" key="1">
    <citation type="submission" date="2015-03" db="EMBL/GenBank/DDBJ databases">
        <authorList>
            <person name="Wibberg D."/>
        </authorList>
    </citation>
    <scope>NUCLEOTIDE SEQUENCE [LARGE SCALE GENOMIC DNA]</scope>
</reference>
<evidence type="ECO:0000313" key="2">
    <source>
        <dbReference type="EMBL" id="CQR54384.1"/>
    </source>
</evidence>
<dbReference type="PROSITE" id="PS50930">
    <property type="entry name" value="HTH_LYTTR"/>
    <property type="match status" value="1"/>
</dbReference>
<evidence type="ECO:0000313" key="3">
    <source>
        <dbReference type="Proteomes" id="UP000033163"/>
    </source>
</evidence>
<dbReference type="GO" id="GO:0003677">
    <property type="term" value="F:DNA binding"/>
    <property type="evidence" value="ECO:0007669"/>
    <property type="project" value="InterPro"/>
</dbReference>
<dbReference type="InterPro" id="IPR027417">
    <property type="entry name" value="P-loop_NTPase"/>
</dbReference>
<dbReference type="EMBL" id="LN831776">
    <property type="protein sequence ID" value="CQR54384.1"/>
    <property type="molecule type" value="Genomic_DNA"/>
</dbReference>
<feature type="domain" description="HTH LytTR-type" evidence="1">
    <location>
        <begin position="208"/>
        <end position="314"/>
    </location>
</feature>
<dbReference type="GO" id="GO:0000156">
    <property type="term" value="F:phosphorelay response regulator activity"/>
    <property type="evidence" value="ECO:0007669"/>
    <property type="project" value="InterPro"/>
</dbReference>
<keyword evidence="2" id="KW-0547">Nucleotide-binding</keyword>
<dbReference type="AlphaFoldDB" id="A0A0E4H964"/>
<dbReference type="KEGG" id="pri:PRIO_1974"/>
<keyword evidence="2" id="KW-0067">ATP-binding</keyword>
<protein>
    <submittedName>
        <fullName evidence="2">ABC transporter ATP-binding protein</fullName>
    </submittedName>
</protein>
<dbReference type="InterPro" id="IPR046947">
    <property type="entry name" value="LytR-like"/>
</dbReference>
<dbReference type="PANTHER" id="PTHR37299">
    <property type="entry name" value="TRANSCRIPTIONAL REGULATOR-RELATED"/>
    <property type="match status" value="1"/>
</dbReference>
<dbReference type="STRING" id="483937.AMQ84_07520"/>
<dbReference type="Gene3D" id="2.40.50.1020">
    <property type="entry name" value="LytTr DNA-binding domain"/>
    <property type="match status" value="1"/>
</dbReference>
<dbReference type="PIRSF" id="PIRSF036612">
    <property type="entry name" value="ABC_ATP_LytTR"/>
    <property type="match status" value="1"/>
</dbReference>
<name>A0A0E4H964_9BACL</name>
<accession>A0A0E4H964</accession>
<dbReference type="SUPFAM" id="SSF52540">
    <property type="entry name" value="P-loop containing nucleoside triphosphate hydrolases"/>
    <property type="match status" value="1"/>
</dbReference>
<dbReference type="Gene3D" id="3.40.50.300">
    <property type="entry name" value="P-loop containing nucleotide triphosphate hydrolases"/>
    <property type="match status" value="1"/>
</dbReference>
<dbReference type="RefSeq" id="WP_020430028.1">
    <property type="nucleotide sequence ID" value="NZ_AGBD01000978.1"/>
</dbReference>
<dbReference type="PATRIC" id="fig|1073571.4.peg.2072"/>